<name>A0A0N0U5A8_9HYME</name>
<proteinExistence type="predicted"/>
<evidence type="ECO:0000256" key="1">
    <source>
        <dbReference type="SAM" id="MobiDB-lite"/>
    </source>
</evidence>
<feature type="compositionally biased region" description="Polar residues" evidence="1">
    <location>
        <begin position="482"/>
        <end position="492"/>
    </location>
</feature>
<protein>
    <submittedName>
        <fullName evidence="2">Uncharacterized protein</fullName>
    </submittedName>
</protein>
<dbReference type="Proteomes" id="UP000053105">
    <property type="component" value="Unassembled WGS sequence"/>
</dbReference>
<reference evidence="2 3" key="1">
    <citation type="submission" date="2015-07" db="EMBL/GenBank/DDBJ databases">
        <title>The genome of Melipona quadrifasciata.</title>
        <authorList>
            <person name="Pan H."/>
            <person name="Kapheim K."/>
        </authorList>
    </citation>
    <scope>NUCLEOTIDE SEQUENCE [LARGE SCALE GENOMIC DNA]</scope>
    <source>
        <strain evidence="2">0111107301</strain>
        <tissue evidence="2">Whole body</tissue>
    </source>
</reference>
<keyword evidence="3" id="KW-1185">Reference proteome</keyword>
<organism evidence="2 3">
    <name type="scientific">Melipona quadrifasciata</name>
    <dbReference type="NCBI Taxonomy" id="166423"/>
    <lineage>
        <taxon>Eukaryota</taxon>
        <taxon>Metazoa</taxon>
        <taxon>Ecdysozoa</taxon>
        <taxon>Arthropoda</taxon>
        <taxon>Hexapoda</taxon>
        <taxon>Insecta</taxon>
        <taxon>Pterygota</taxon>
        <taxon>Neoptera</taxon>
        <taxon>Endopterygota</taxon>
        <taxon>Hymenoptera</taxon>
        <taxon>Apocrita</taxon>
        <taxon>Aculeata</taxon>
        <taxon>Apoidea</taxon>
        <taxon>Anthophila</taxon>
        <taxon>Apidae</taxon>
        <taxon>Melipona</taxon>
    </lineage>
</organism>
<accession>A0A0N0U5A8</accession>
<dbReference type="AlphaFoldDB" id="A0A0N0U5A8"/>
<sequence>MNYRCTEGLILRSKGSLHVKFEFQLQLRARRSELGINKTKFTSKNRAESAVDLATLSPSHFESRFIRRNFQSDSRFPIEPPEILPIFCEIQNHSLSNLHGTETFSTFLVKQTKSGPVYHVTNTKLNIEVDCPTIRVCGESSTLTSPGFRRRTKEILDQDLKLTSNTYSKQCETVAVEFIEKTGMSQKLECSRIAVLGLERRGHHGCVFNMQIDEMGLQHAVRRPGDISRGVPLRGLYPCRPTYVYIDIMQILAGAGNVSSAFDVPLFCPRYVRVSQLFDSPLTGWIIPPVLEPTCPAHSIICPGGNLENRASSGATLMQRKLAIVGTVASGSFNDTNRTGIQVSSRADETVHAQTKLYVQHVDKNIQSGIVENKKYSLVITRNKIQQLLIKKIYEHYPTNNMSFEKAFVESLVSSRKINIVESANRYQFVMDDEYRHSRRIIKEALYQEIWFHGTMAFSKLKMIEQPSHIASSKHAEVSSKPVRSNSGTTQDYSERCHPPGTRQNEDQRVVQIWEHQFVKCNLSMSNVQLIDRLHLFSFLSMIQIFNSTRKSIGRLLALVENQLRQVALVEQVDRATFVQKFEDNEARADYVVTIRENDAILKIPPGMLLFSFRMLLLSKSNEKK</sequence>
<feature type="compositionally biased region" description="Basic and acidic residues" evidence="1">
    <location>
        <begin position="493"/>
        <end position="505"/>
    </location>
</feature>
<dbReference type="EMBL" id="KQ435794">
    <property type="protein sequence ID" value="KOX73921.1"/>
    <property type="molecule type" value="Genomic_DNA"/>
</dbReference>
<evidence type="ECO:0000313" key="2">
    <source>
        <dbReference type="EMBL" id="KOX73921.1"/>
    </source>
</evidence>
<gene>
    <name evidence="2" type="ORF">WN51_13999</name>
</gene>
<feature type="region of interest" description="Disordered" evidence="1">
    <location>
        <begin position="472"/>
        <end position="505"/>
    </location>
</feature>
<evidence type="ECO:0000313" key="3">
    <source>
        <dbReference type="Proteomes" id="UP000053105"/>
    </source>
</evidence>